<dbReference type="EC" id="3.4.16.4" evidence="3"/>
<gene>
    <name evidence="16" type="ORF">ABT188_15395</name>
</gene>
<feature type="compositionally biased region" description="Low complexity" evidence="13">
    <location>
        <begin position="374"/>
        <end position="450"/>
    </location>
</feature>
<dbReference type="RefSeq" id="WP_352147650.1">
    <property type="nucleotide sequence ID" value="NZ_JBEOZY010000012.1"/>
</dbReference>
<feature type="compositionally biased region" description="Acidic residues" evidence="13">
    <location>
        <begin position="361"/>
        <end position="373"/>
    </location>
</feature>
<comment type="caution">
    <text evidence="16">The sequence shown here is derived from an EMBL/GenBank/DDBJ whole genome shotgun (WGS) entry which is preliminary data.</text>
</comment>
<dbReference type="Pfam" id="PF07943">
    <property type="entry name" value="PBP5_C"/>
    <property type="match status" value="1"/>
</dbReference>
<feature type="compositionally biased region" description="Low complexity" evidence="13">
    <location>
        <begin position="318"/>
        <end position="360"/>
    </location>
</feature>
<evidence type="ECO:0000256" key="8">
    <source>
        <dbReference type="ARBA" id="ARBA00022960"/>
    </source>
</evidence>
<evidence type="ECO:0000313" key="16">
    <source>
        <dbReference type="EMBL" id="MER6165935.1"/>
    </source>
</evidence>
<dbReference type="PRINTS" id="PR00725">
    <property type="entry name" value="DADACBPTASE1"/>
</dbReference>
<reference evidence="16 17" key="1">
    <citation type="submission" date="2024-06" db="EMBL/GenBank/DDBJ databases">
        <title>The Natural Products Discovery Center: Release of the First 8490 Sequenced Strains for Exploring Actinobacteria Biosynthetic Diversity.</title>
        <authorList>
            <person name="Kalkreuter E."/>
            <person name="Kautsar S.A."/>
            <person name="Yang D."/>
            <person name="Bader C.D."/>
            <person name="Teijaro C.N."/>
            <person name="Fluegel L."/>
            <person name="Davis C.M."/>
            <person name="Simpson J.R."/>
            <person name="Lauterbach L."/>
            <person name="Steele A.D."/>
            <person name="Gui C."/>
            <person name="Meng S."/>
            <person name="Li G."/>
            <person name="Viehrig K."/>
            <person name="Ye F."/>
            <person name="Su P."/>
            <person name="Kiefer A.F."/>
            <person name="Nichols A."/>
            <person name="Cepeda A.J."/>
            <person name="Yan W."/>
            <person name="Fan B."/>
            <person name="Jiang Y."/>
            <person name="Adhikari A."/>
            <person name="Zheng C.-J."/>
            <person name="Schuster L."/>
            <person name="Cowan T.M."/>
            <person name="Smanski M.J."/>
            <person name="Chevrette M.G."/>
            <person name="De Carvalho L.P.S."/>
            <person name="Shen B."/>
        </authorList>
    </citation>
    <scope>NUCLEOTIDE SEQUENCE [LARGE SCALE GENOMIC DNA]</scope>
    <source>
        <strain evidence="16 17">NPDC001615</strain>
    </source>
</reference>
<comment type="pathway">
    <text evidence="1">Cell wall biogenesis; peptidoglycan biosynthesis.</text>
</comment>
<keyword evidence="4 16" id="KW-0121">Carboxypeptidase</keyword>
<comment type="catalytic activity">
    <reaction evidence="11">
        <text>Preferential cleavage: (Ac)2-L-Lys-D-Ala-|-D-Ala. Also transpeptidation of peptidyl-alanyl moieties that are N-acyl substituents of D-alanine.</text>
        <dbReference type="EC" id="3.4.16.4"/>
    </reaction>
</comment>
<feature type="compositionally biased region" description="Basic and acidic residues" evidence="13">
    <location>
        <begin position="539"/>
        <end position="554"/>
    </location>
</feature>
<feature type="compositionally biased region" description="Polar residues" evidence="13">
    <location>
        <begin position="578"/>
        <end position="600"/>
    </location>
</feature>
<dbReference type="Proteomes" id="UP001496720">
    <property type="component" value="Unassembled WGS sequence"/>
</dbReference>
<evidence type="ECO:0000256" key="7">
    <source>
        <dbReference type="ARBA" id="ARBA00022801"/>
    </source>
</evidence>
<keyword evidence="10" id="KW-0961">Cell wall biogenesis/degradation</keyword>
<feature type="compositionally biased region" description="Polar residues" evidence="13">
    <location>
        <begin position="752"/>
        <end position="770"/>
    </location>
</feature>
<organism evidence="16 17">
    <name type="scientific">Streptomyces violaceorubidus</name>
    <dbReference type="NCBI Taxonomy" id="284042"/>
    <lineage>
        <taxon>Bacteria</taxon>
        <taxon>Bacillati</taxon>
        <taxon>Actinomycetota</taxon>
        <taxon>Actinomycetes</taxon>
        <taxon>Kitasatosporales</taxon>
        <taxon>Streptomycetaceae</taxon>
        <taxon>Streptomyces</taxon>
    </lineage>
</organism>
<feature type="region of interest" description="Disordered" evidence="13">
    <location>
        <begin position="1"/>
        <end position="622"/>
    </location>
</feature>
<dbReference type="PANTHER" id="PTHR21581">
    <property type="entry name" value="D-ALANYL-D-ALANINE CARBOXYPEPTIDASE"/>
    <property type="match status" value="1"/>
</dbReference>
<keyword evidence="5" id="KW-0645">Protease</keyword>
<name>A0ABV1SW51_9ACTN</name>
<keyword evidence="9" id="KW-0573">Peptidoglycan synthesis</keyword>
<proteinExistence type="inferred from homology"/>
<evidence type="ECO:0000256" key="3">
    <source>
        <dbReference type="ARBA" id="ARBA00012448"/>
    </source>
</evidence>
<evidence type="ECO:0000313" key="17">
    <source>
        <dbReference type="Proteomes" id="UP001496720"/>
    </source>
</evidence>
<dbReference type="InterPro" id="IPR012338">
    <property type="entry name" value="Beta-lactam/transpept-like"/>
</dbReference>
<evidence type="ECO:0000256" key="13">
    <source>
        <dbReference type="SAM" id="MobiDB-lite"/>
    </source>
</evidence>
<feature type="compositionally biased region" description="Basic and acidic residues" evidence="13">
    <location>
        <begin position="34"/>
        <end position="55"/>
    </location>
</feature>
<keyword evidence="6" id="KW-0732">Signal</keyword>
<keyword evidence="8" id="KW-0133">Cell shape</keyword>
<feature type="compositionally biased region" description="Acidic residues" evidence="13">
    <location>
        <begin position="80"/>
        <end position="90"/>
    </location>
</feature>
<evidence type="ECO:0000259" key="14">
    <source>
        <dbReference type="Pfam" id="PF00768"/>
    </source>
</evidence>
<feature type="compositionally biased region" description="Acidic residues" evidence="13">
    <location>
        <begin position="275"/>
        <end position="285"/>
    </location>
</feature>
<keyword evidence="7" id="KW-0378">Hydrolase</keyword>
<evidence type="ECO:0000256" key="9">
    <source>
        <dbReference type="ARBA" id="ARBA00022984"/>
    </source>
</evidence>
<evidence type="ECO:0000256" key="10">
    <source>
        <dbReference type="ARBA" id="ARBA00023316"/>
    </source>
</evidence>
<dbReference type="InterPro" id="IPR018044">
    <property type="entry name" value="Peptidase_S11"/>
</dbReference>
<feature type="compositionally biased region" description="Basic and acidic residues" evidence="13">
    <location>
        <begin position="10"/>
        <end position="20"/>
    </location>
</feature>
<evidence type="ECO:0000256" key="1">
    <source>
        <dbReference type="ARBA" id="ARBA00004752"/>
    </source>
</evidence>
<protein>
    <recommendedName>
        <fullName evidence="3">serine-type D-Ala-D-Ala carboxypeptidase</fullName>
        <ecNumber evidence="3">3.4.16.4</ecNumber>
    </recommendedName>
</protein>
<feature type="compositionally biased region" description="Basic and acidic residues" evidence="13">
    <location>
        <begin position="126"/>
        <end position="139"/>
    </location>
</feature>
<feature type="compositionally biased region" description="Low complexity" evidence="13">
    <location>
        <begin position="178"/>
        <end position="242"/>
    </location>
</feature>
<feature type="compositionally biased region" description="Low complexity" evidence="13">
    <location>
        <begin position="481"/>
        <end position="491"/>
    </location>
</feature>
<evidence type="ECO:0000256" key="4">
    <source>
        <dbReference type="ARBA" id="ARBA00022645"/>
    </source>
</evidence>
<accession>A0ABV1SW51</accession>
<dbReference type="SUPFAM" id="SSF56601">
    <property type="entry name" value="beta-lactamase/transpeptidase-like"/>
    <property type="match status" value="1"/>
</dbReference>
<feature type="region of interest" description="Disordered" evidence="13">
    <location>
        <begin position="750"/>
        <end position="770"/>
    </location>
</feature>
<dbReference type="EMBL" id="JBEOZY010000012">
    <property type="protein sequence ID" value="MER6165935.1"/>
    <property type="molecule type" value="Genomic_DNA"/>
</dbReference>
<feature type="domain" description="Peptidase S11 D-Ala-D-Ala carboxypeptidase A C-terminal" evidence="15">
    <location>
        <begin position="948"/>
        <end position="1024"/>
    </location>
</feature>
<feature type="compositionally biased region" description="Low complexity" evidence="13">
    <location>
        <begin position="286"/>
        <end position="308"/>
    </location>
</feature>
<evidence type="ECO:0000256" key="12">
    <source>
        <dbReference type="RuleBase" id="RU004016"/>
    </source>
</evidence>
<evidence type="ECO:0000256" key="6">
    <source>
        <dbReference type="ARBA" id="ARBA00022729"/>
    </source>
</evidence>
<feature type="compositionally biased region" description="Low complexity" evidence="13">
    <location>
        <begin position="265"/>
        <end position="274"/>
    </location>
</feature>
<evidence type="ECO:0000259" key="15">
    <source>
        <dbReference type="Pfam" id="PF07943"/>
    </source>
</evidence>
<keyword evidence="17" id="KW-1185">Reference proteome</keyword>
<evidence type="ECO:0000256" key="2">
    <source>
        <dbReference type="ARBA" id="ARBA00007164"/>
    </source>
</evidence>
<dbReference type="Pfam" id="PF00768">
    <property type="entry name" value="Peptidase_S11"/>
    <property type="match status" value="1"/>
</dbReference>
<comment type="similarity">
    <text evidence="2 12">Belongs to the peptidase S11 family.</text>
</comment>
<sequence length="1042" mass="102953">MEEASVAGESPDRSKQRESSEEPTSGSAGPVPEARTEASERRDPRLAVAREDAKRSAGSGAGSGGGVDTATRVLSVRETEAEDSGEDEDAAGTAEAPEAPEGDRVEPTAGNDGRLRDAVAAWVATADERAAANARLEDPRDGDDADGEQIAADTETDGPQTAHDAAPGPATDSAGIPTTDADAAPGSGAGSTTDPATGTASGAGSAADTDADTGSDSAPDAEAAPASGTDTDPGTGSGPDTAVGSGSAADADTVASNDAGTATRPASGSGADADPSADTDADPDSDAASGAGSAVGTDTDPGTDADLGTGTGTGTAHGSGSAAGADAASGSDSAPDADTTAGNDADTATRPASGSGADADSPADTDADLDSDADSGAGSAVGTDTDPGTDADLGTGTGTDTALGSGSAADTGADAASGSGSAPDADTAVGNDAGTGAGAATRPASASPADSDADRDSDPASDAGSRPEADAASGAGGASGASGPERGAGADPEGRGGEDEGDGGGKQVDQPTAVFKAPRPAVDQPTTMLKLGDAAAAADKARKAGEVGDAERTSKFVALRNPDDPATRRPPGAPEAPRSQTPPGDASQPSRAPRTGTTTAVPHVGPDRTTQQPLPPKPPLDLLAELTNTPPPPETPLRTTVRRVKIWTPLVILLLIVFGVVQSMRPLPAPTLDLTAQDSFTFDGGKPEIPWPSSGQAALDVQGIGSFGSSGDQKPVPIASVAKVMTAYVILRDHPLKSGADGPKIKIDQAAEDQSQAGQESTVNVSEGDSVSQREALESILIASANNVARLLARWDAGSEKAFVEKMNAAAKDLRMANTTYTDPSGLNNTTVSTAVDQVKLAKEAMKEPAFREVAAMMSYDDYKGVNHSNWNHLVGHNDVVGIKTGTTTSALGNLVFAAKKEVGGETRTIVGAVVRQPAGGADNTILGAALDSSDQLIRAAQDILKSSTILKKGTVVGYVDDGLGGRTPVVATRDVKAVGWAGLTVKLTFDADEVPHTAPAGTKVGTLTVGDGGTSGAVKVPVALRDELVEPGLSAKLTRLG</sequence>
<evidence type="ECO:0000256" key="11">
    <source>
        <dbReference type="ARBA" id="ARBA00034000"/>
    </source>
</evidence>
<dbReference type="InterPro" id="IPR001967">
    <property type="entry name" value="Peptidase_S11_N"/>
</dbReference>
<dbReference type="GO" id="GO:0004180">
    <property type="term" value="F:carboxypeptidase activity"/>
    <property type="evidence" value="ECO:0007669"/>
    <property type="project" value="UniProtKB-KW"/>
</dbReference>
<feature type="domain" description="Peptidase S11 D-alanyl-D-alanine carboxypeptidase A N-terminal" evidence="14">
    <location>
        <begin position="713"/>
        <end position="902"/>
    </location>
</feature>
<dbReference type="Gene3D" id="3.40.710.10">
    <property type="entry name" value="DD-peptidase/beta-lactamase superfamily"/>
    <property type="match status" value="1"/>
</dbReference>
<evidence type="ECO:0000256" key="5">
    <source>
        <dbReference type="ARBA" id="ARBA00022670"/>
    </source>
</evidence>
<dbReference type="InterPro" id="IPR012907">
    <property type="entry name" value="Peptidase_S11_C"/>
</dbReference>
<dbReference type="PANTHER" id="PTHR21581:SF33">
    <property type="entry name" value="D-ALANYL-D-ALANINE CARBOXYPEPTIDASE DACB"/>
    <property type="match status" value="1"/>
</dbReference>